<dbReference type="InterPro" id="IPR013424">
    <property type="entry name" value="Ice-binding_C"/>
</dbReference>
<dbReference type="EMBL" id="JAECZB010000096">
    <property type="protein sequence ID" value="MBH8555515.1"/>
    <property type="molecule type" value="Genomic_DNA"/>
</dbReference>
<dbReference type="NCBIfam" id="TIGR04155">
    <property type="entry name" value="cyano_PEP"/>
    <property type="match status" value="1"/>
</dbReference>
<evidence type="ECO:0000256" key="1">
    <source>
        <dbReference type="SAM" id="SignalP"/>
    </source>
</evidence>
<organism evidence="2 3">
    <name type="scientific">Atlanticothrix silvestris CENA357</name>
    <dbReference type="NCBI Taxonomy" id="1725252"/>
    <lineage>
        <taxon>Bacteria</taxon>
        <taxon>Bacillati</taxon>
        <taxon>Cyanobacteriota</taxon>
        <taxon>Cyanophyceae</taxon>
        <taxon>Nostocales</taxon>
        <taxon>Nodulariaceae</taxon>
        <taxon>Atlanticothrix</taxon>
        <taxon>Atlanticothrix silvestris</taxon>
    </lineage>
</organism>
<sequence length="195" mass="21030">MKLANKLGFTTVSTVVCLTIVGASSTAQAIQLFDFQYSFPSYEENGTAISASGIFTTTDLDPINNNYTITDINGTRTAQGITEKIIGLLSPGEYGINDNLLNANPPLLTKNGFSYLVSGNGEDGMGNVNVFYSSFNEGYSEFSSDVDFGNFSVTPRSVPEPYTIGGLLLAFGFGWWTKQKQAIVSQKKPYKGSFS</sequence>
<accession>A0A8J7L420</accession>
<gene>
    <name evidence="2" type="ORF">I8751_24855</name>
</gene>
<proteinExistence type="predicted"/>
<protein>
    <submittedName>
        <fullName evidence="2">PEP-CTERM sorting domain-containing protein</fullName>
    </submittedName>
</protein>
<dbReference type="AlphaFoldDB" id="A0A8J7L420"/>
<comment type="caution">
    <text evidence="2">The sequence shown here is derived from an EMBL/GenBank/DDBJ whole genome shotgun (WGS) entry which is preliminary data.</text>
</comment>
<name>A0A8J7L420_9CYAN</name>
<evidence type="ECO:0000313" key="3">
    <source>
        <dbReference type="Proteomes" id="UP000599391"/>
    </source>
</evidence>
<reference evidence="2 3" key="1">
    <citation type="journal article" date="2021" name="Int. J. Syst. Evol. Microbiol.">
        <title>Amazonocrinis nigriterrae gen. nov., sp. nov., Atlanticothrix silvestris gen. nov., sp. nov. and Dendronalium phyllosphericum gen. nov., sp. nov., nostocacean cyanobacteria from Brazilian environments.</title>
        <authorList>
            <person name="Alvarenga D.O."/>
            <person name="Andreote A.P.D."/>
            <person name="Branco L.H.Z."/>
            <person name="Delbaje E."/>
            <person name="Cruz R.B."/>
            <person name="Varani A.M."/>
            <person name="Fiore M.F."/>
        </authorList>
    </citation>
    <scope>NUCLEOTIDE SEQUENCE [LARGE SCALE GENOMIC DNA]</scope>
    <source>
        <strain evidence="2 3">CENA357</strain>
    </source>
</reference>
<dbReference type="Proteomes" id="UP000599391">
    <property type="component" value="Unassembled WGS sequence"/>
</dbReference>
<feature type="chain" id="PRO_5035308467" evidence="1">
    <location>
        <begin position="30"/>
        <end position="195"/>
    </location>
</feature>
<feature type="signal peptide" evidence="1">
    <location>
        <begin position="1"/>
        <end position="29"/>
    </location>
</feature>
<dbReference type="NCBIfam" id="TIGR02595">
    <property type="entry name" value="PEP_CTERM"/>
    <property type="match status" value="1"/>
</dbReference>
<dbReference type="RefSeq" id="WP_214441730.1">
    <property type="nucleotide sequence ID" value="NZ_JAECZB010000096.1"/>
</dbReference>
<keyword evidence="3" id="KW-1185">Reference proteome</keyword>
<evidence type="ECO:0000313" key="2">
    <source>
        <dbReference type="EMBL" id="MBH8555515.1"/>
    </source>
</evidence>
<dbReference type="InterPro" id="IPR026374">
    <property type="entry name" value="Cyano_PEP"/>
</dbReference>
<keyword evidence="1" id="KW-0732">Signal</keyword>